<reference evidence="3" key="1">
    <citation type="submission" date="2010-04" db="EMBL/GenBank/DDBJ databases">
        <authorList>
            <person name="Reid K.E."/>
            <person name="Liao N."/>
            <person name="Chan S."/>
            <person name="Docking R."/>
            <person name="Taylor G."/>
            <person name="Moore R."/>
            <person name="Mayo M."/>
            <person name="Munro S."/>
            <person name="King J."/>
            <person name="Yanchuk A."/>
            <person name="Holt R."/>
            <person name="Jones S."/>
            <person name="Marra M."/>
            <person name="Ritland C.E."/>
            <person name="Ritland K."/>
            <person name="Bohlmann J."/>
        </authorList>
    </citation>
    <scope>NUCLEOTIDE SEQUENCE</scope>
    <source>
        <tissue evidence="3">Bud</tissue>
    </source>
</reference>
<dbReference type="EMBL" id="BT123536">
    <property type="protein sequence ID" value="ADE76852.1"/>
    <property type="molecule type" value="mRNA"/>
</dbReference>
<dbReference type="SMART" id="SM00743">
    <property type="entry name" value="Agenet"/>
    <property type="match status" value="2"/>
</dbReference>
<dbReference type="PANTHER" id="PTHR31917">
    <property type="entry name" value="AGENET DOMAIN-CONTAINING PROTEIN-RELATED"/>
    <property type="match status" value="1"/>
</dbReference>
<dbReference type="InterPro" id="IPR014002">
    <property type="entry name" value="Agenet_dom_plant"/>
</dbReference>
<sequence length="206" mass="23478">MELRKGMRVEVCCSEDGYGGAWFEGVILTVTKYGWRCKIRYDKFVTDDGNPLEEEAWLHSEVRPIPPYIQLPLQCSVGDAVEAYDTDCWWRGFIVKLLTGAEEELWVVYFPDTCTLKAYPHSDLRPAQEWLRGNWILAPQERSTAIERVIQYFALENSEETHLTSGGEGDLKKRRRAVKSKAASLGRRASGKRKKLKTTVNTTVSG</sequence>
<evidence type="ECO:0000259" key="2">
    <source>
        <dbReference type="SMART" id="SM00743"/>
    </source>
</evidence>
<dbReference type="OMA" id="NWILAPQ"/>
<organism evidence="3">
    <name type="scientific">Picea sitchensis</name>
    <name type="common">Sitka spruce</name>
    <name type="synonym">Pinus sitchensis</name>
    <dbReference type="NCBI Taxonomy" id="3332"/>
    <lineage>
        <taxon>Eukaryota</taxon>
        <taxon>Viridiplantae</taxon>
        <taxon>Streptophyta</taxon>
        <taxon>Embryophyta</taxon>
        <taxon>Tracheophyta</taxon>
        <taxon>Spermatophyta</taxon>
        <taxon>Pinopsida</taxon>
        <taxon>Pinidae</taxon>
        <taxon>Conifers I</taxon>
        <taxon>Pinales</taxon>
        <taxon>Pinaceae</taxon>
        <taxon>Picea</taxon>
    </lineage>
</organism>
<feature type="domain" description="Agenet" evidence="2">
    <location>
        <begin position="1"/>
        <end position="70"/>
    </location>
</feature>
<proteinExistence type="evidence at transcript level"/>
<dbReference type="CDD" id="cd20405">
    <property type="entry name" value="Tudor_Agenet_AtDUF_rpt1_3"/>
    <property type="match status" value="1"/>
</dbReference>
<evidence type="ECO:0000313" key="3">
    <source>
        <dbReference type="EMBL" id="ADE76852.1"/>
    </source>
</evidence>
<dbReference type="InterPro" id="IPR008395">
    <property type="entry name" value="Agenet-like_dom"/>
</dbReference>
<accession>D5ABD3</accession>
<dbReference type="AlphaFoldDB" id="D5ABD3"/>
<dbReference type="PANTHER" id="PTHR31917:SF147">
    <property type="entry name" value="AGENET DOMAIN-CONTAINING PROTEIN"/>
    <property type="match status" value="1"/>
</dbReference>
<feature type="region of interest" description="Disordered" evidence="1">
    <location>
        <begin position="162"/>
        <end position="206"/>
    </location>
</feature>
<dbReference type="Pfam" id="PF05641">
    <property type="entry name" value="Agenet"/>
    <property type="match status" value="1"/>
</dbReference>
<name>D5ABD3_PICSI</name>
<feature type="domain" description="Agenet" evidence="2">
    <location>
        <begin position="73"/>
        <end position="132"/>
    </location>
</feature>
<evidence type="ECO:0000256" key="1">
    <source>
        <dbReference type="SAM" id="MobiDB-lite"/>
    </source>
</evidence>
<protein>
    <recommendedName>
        <fullName evidence="2">Agenet domain-containing protein</fullName>
    </recommendedName>
</protein>